<reference evidence="8" key="1">
    <citation type="submission" date="2020-05" db="EMBL/GenBank/DDBJ databases">
        <authorList>
            <person name="Wang L."/>
            <person name="Shao Z."/>
        </authorList>
    </citation>
    <scope>NUCLEOTIDE SEQUENCE</scope>
    <source>
        <strain evidence="8">MCCC 1A05776</strain>
    </source>
</reference>
<dbReference type="Gene3D" id="3.40.50.300">
    <property type="entry name" value="P-loop containing nucleotide triphosphate hydrolases"/>
    <property type="match status" value="1"/>
</dbReference>
<evidence type="ECO:0000256" key="5">
    <source>
        <dbReference type="ARBA" id="ARBA00022840"/>
    </source>
</evidence>
<evidence type="ECO:0000259" key="7">
    <source>
        <dbReference type="PROSITE" id="PS00662"/>
    </source>
</evidence>
<feature type="region of interest" description="Disordered" evidence="6">
    <location>
        <begin position="1"/>
        <end position="21"/>
    </location>
</feature>
<dbReference type="PANTHER" id="PTHR30258:SF1">
    <property type="entry name" value="PROTEIN TRANSPORT PROTEIN HOFB HOMOLOG"/>
    <property type="match status" value="1"/>
</dbReference>
<evidence type="ECO:0000256" key="4">
    <source>
        <dbReference type="ARBA" id="ARBA00022741"/>
    </source>
</evidence>
<dbReference type="RefSeq" id="WP_234240916.1">
    <property type="nucleotide sequence ID" value="NZ_JABFTS010000015.1"/>
</dbReference>
<feature type="domain" description="Bacterial type II secretion system protein E" evidence="7">
    <location>
        <begin position="416"/>
        <end position="430"/>
    </location>
</feature>
<accession>A0AAW4YZJ2</accession>
<keyword evidence="3" id="KW-0963">Cytoplasm</keyword>
<dbReference type="InterPro" id="IPR007831">
    <property type="entry name" value="T2SS_GspE_N"/>
</dbReference>
<dbReference type="Proteomes" id="UP001320178">
    <property type="component" value="Unassembled WGS sequence"/>
</dbReference>
<dbReference type="PANTHER" id="PTHR30258">
    <property type="entry name" value="TYPE II SECRETION SYSTEM PROTEIN GSPE-RELATED"/>
    <property type="match status" value="1"/>
</dbReference>
<dbReference type="SUPFAM" id="SSF160246">
    <property type="entry name" value="EspE N-terminal domain-like"/>
    <property type="match status" value="1"/>
</dbReference>
<dbReference type="Pfam" id="PF05157">
    <property type="entry name" value="MshEN"/>
    <property type="match status" value="1"/>
</dbReference>
<dbReference type="InterPro" id="IPR037257">
    <property type="entry name" value="T2SS_E_N_sf"/>
</dbReference>
<dbReference type="Gene3D" id="3.30.300.160">
    <property type="entry name" value="Type II secretion system, protein E, N-terminal domain"/>
    <property type="match status" value="1"/>
</dbReference>
<protein>
    <submittedName>
        <fullName evidence="8">Type IV-A pilus assembly ATPase PilB</fullName>
    </submittedName>
</protein>
<feature type="compositionally biased region" description="Low complexity" evidence="6">
    <location>
        <begin position="10"/>
        <end position="21"/>
    </location>
</feature>
<dbReference type="GO" id="GO:0016887">
    <property type="term" value="F:ATP hydrolysis activity"/>
    <property type="evidence" value="ECO:0007669"/>
    <property type="project" value="InterPro"/>
</dbReference>
<dbReference type="FunFam" id="3.40.50.300:FF:000398">
    <property type="entry name" value="Type IV pilus assembly ATPase PilB"/>
    <property type="match status" value="1"/>
</dbReference>
<evidence type="ECO:0000256" key="3">
    <source>
        <dbReference type="ARBA" id="ARBA00022490"/>
    </source>
</evidence>
<name>A0AAW4YZJ2_9GAMM</name>
<evidence type="ECO:0000256" key="2">
    <source>
        <dbReference type="ARBA" id="ARBA00006611"/>
    </source>
</evidence>
<keyword evidence="5" id="KW-0067">ATP-binding</keyword>
<dbReference type="Pfam" id="PF00437">
    <property type="entry name" value="T2SSE"/>
    <property type="match status" value="1"/>
</dbReference>
<dbReference type="CDD" id="cd01129">
    <property type="entry name" value="PulE-GspE-like"/>
    <property type="match status" value="1"/>
</dbReference>
<dbReference type="GO" id="GO:0005524">
    <property type="term" value="F:ATP binding"/>
    <property type="evidence" value="ECO:0007669"/>
    <property type="project" value="UniProtKB-KW"/>
</dbReference>
<dbReference type="InterPro" id="IPR001482">
    <property type="entry name" value="T2SS/T4SS_dom"/>
</dbReference>
<dbReference type="GO" id="GO:0005886">
    <property type="term" value="C:plasma membrane"/>
    <property type="evidence" value="ECO:0007669"/>
    <property type="project" value="TreeGrafter"/>
</dbReference>
<gene>
    <name evidence="8" type="primary">pilB</name>
    <name evidence="8" type="ORF">HOP61_21240</name>
</gene>
<evidence type="ECO:0000256" key="1">
    <source>
        <dbReference type="ARBA" id="ARBA00004496"/>
    </source>
</evidence>
<comment type="similarity">
    <text evidence="2">Belongs to the GSP E family.</text>
</comment>
<dbReference type="AlphaFoldDB" id="A0AAW4YZJ2"/>
<reference evidence="8" key="2">
    <citation type="journal article" date="2021" name="Front. Microbiol.">
        <title>Aerobic Denitrification and Heterotrophic Sulfur Oxidation in the Genus Halomonas Revealed by Six Novel Species Characterizations and Genome-Based Analysis.</title>
        <authorList>
            <person name="Wang L."/>
            <person name="Shao Z."/>
        </authorList>
    </citation>
    <scope>NUCLEOTIDE SEQUENCE</scope>
    <source>
        <strain evidence="8">MCCC 1A05776</strain>
    </source>
</reference>
<dbReference type="SUPFAM" id="SSF52540">
    <property type="entry name" value="P-loop containing nucleoside triphosphate hydrolases"/>
    <property type="match status" value="1"/>
</dbReference>
<dbReference type="GO" id="GO:0005737">
    <property type="term" value="C:cytoplasm"/>
    <property type="evidence" value="ECO:0007669"/>
    <property type="project" value="UniProtKB-SubCell"/>
</dbReference>
<organism evidence="8 9">
    <name type="scientific">Billgrantia desiderata</name>
    <dbReference type="NCBI Taxonomy" id="52021"/>
    <lineage>
        <taxon>Bacteria</taxon>
        <taxon>Pseudomonadati</taxon>
        <taxon>Pseudomonadota</taxon>
        <taxon>Gammaproteobacteria</taxon>
        <taxon>Oceanospirillales</taxon>
        <taxon>Halomonadaceae</taxon>
        <taxon>Billgrantia</taxon>
    </lineage>
</organism>
<dbReference type="NCBIfam" id="TIGR02538">
    <property type="entry name" value="type_IV_pilB"/>
    <property type="match status" value="1"/>
</dbReference>
<evidence type="ECO:0000313" key="8">
    <source>
        <dbReference type="EMBL" id="MCE8053824.1"/>
    </source>
</evidence>
<evidence type="ECO:0000256" key="6">
    <source>
        <dbReference type="SAM" id="MobiDB-lite"/>
    </source>
</evidence>
<sequence length="597" mass="65330">MNDYRSTPNASHAPSDTSASSAANANLEGLHGFARRLVEYGLLSRPAAERAEYEAREAEISLLQHVIESSLATAREATLCAAWEYGLPVIDLDALRLASLPAASEYPEKLLRKLCVVPLARRGHRLTVAVPYPSTLAKLDELQFATGLSIDAVLCPVDQLMPVLEAYLAHHDSHMLAALDGVDDAVSELEFEDGVDISEDRATDAASSGADDAPIVKFVNKVLLDAIRRNASDIHFEPYETSYRVRMRVDGMLMEAARPPFAMRTRIAARLKVMARLDISERRLPQDGAIKLKVSKTRSIDFRVNSLPTVYGEKIVLRILDPASAQIGIDALGFTPEQRALYEGVLDHPQGMILVTGPTGSGKTVTLYTGLNLLNEVQRNICTAEDPVEIKVPGVNQVNVLPKIGLDFASALRAFLRQDPDVVMVGEIRDLETAEIAVKAAQTGHLVLSTVHTNSAAETLTRLANMGVPPFNIASSVSLIIAQRLARRLCKHCKQLAEIPREALLQEGFTEQEVDSATVYEAVGCKHCTQGYKGRVGIYEVVPVDNEMSQLIMRNGNSMDFDRLARQEGHPDLRRSGLLKVMQGITSLTEVNRVTKD</sequence>
<dbReference type="InterPro" id="IPR013374">
    <property type="entry name" value="ATPase_typ4_pilus-assembl_PilB"/>
</dbReference>
<dbReference type="PROSITE" id="PS00662">
    <property type="entry name" value="T2SP_E"/>
    <property type="match status" value="1"/>
</dbReference>
<dbReference type="FunFam" id="3.30.450.90:FF:000001">
    <property type="entry name" value="Type II secretion system ATPase GspE"/>
    <property type="match status" value="1"/>
</dbReference>
<proteinExistence type="inferred from homology"/>
<dbReference type="EMBL" id="JABFTS010000015">
    <property type="protein sequence ID" value="MCE8053824.1"/>
    <property type="molecule type" value="Genomic_DNA"/>
</dbReference>
<keyword evidence="4" id="KW-0547">Nucleotide-binding</keyword>
<evidence type="ECO:0000313" key="9">
    <source>
        <dbReference type="Proteomes" id="UP001320178"/>
    </source>
</evidence>
<dbReference type="GO" id="GO:0009297">
    <property type="term" value="P:pilus assembly"/>
    <property type="evidence" value="ECO:0007669"/>
    <property type="project" value="InterPro"/>
</dbReference>
<comment type="caution">
    <text evidence="8">The sequence shown here is derived from an EMBL/GenBank/DDBJ whole genome shotgun (WGS) entry which is preliminary data.</text>
</comment>
<dbReference type="InterPro" id="IPR027417">
    <property type="entry name" value="P-loop_NTPase"/>
</dbReference>
<dbReference type="Gene3D" id="3.30.450.90">
    <property type="match status" value="1"/>
</dbReference>
<comment type="subcellular location">
    <subcellularLocation>
        <location evidence="1">Cytoplasm</location>
    </subcellularLocation>
</comment>